<name>A0A8C3YK92_9CETA</name>
<sequence>MCSDGNDSPSLRTDLQNMEKARADLGCRVASRASLCLHLTARWSFLPPCVCPFSLGT</sequence>
<dbReference type="Proteomes" id="UP000694540">
    <property type="component" value="Unplaced"/>
</dbReference>
<dbReference type="Ensembl" id="ENSCWAT00000019854.1">
    <property type="protein sequence ID" value="ENSCWAP00000018292.1"/>
    <property type="gene ID" value="ENSCWAG00000014097.1"/>
</dbReference>
<evidence type="ECO:0000313" key="2">
    <source>
        <dbReference type="Proteomes" id="UP000694540"/>
    </source>
</evidence>
<dbReference type="AlphaFoldDB" id="A0A8C3YK92"/>
<organism evidence="1 2">
    <name type="scientific">Catagonus wagneri</name>
    <name type="common">Chacoan peccary</name>
    <dbReference type="NCBI Taxonomy" id="51154"/>
    <lineage>
        <taxon>Eukaryota</taxon>
        <taxon>Metazoa</taxon>
        <taxon>Chordata</taxon>
        <taxon>Craniata</taxon>
        <taxon>Vertebrata</taxon>
        <taxon>Euteleostomi</taxon>
        <taxon>Mammalia</taxon>
        <taxon>Eutheria</taxon>
        <taxon>Laurasiatheria</taxon>
        <taxon>Artiodactyla</taxon>
        <taxon>Suina</taxon>
        <taxon>Tayassuidae</taxon>
        <taxon>Catagonus</taxon>
    </lineage>
</organism>
<protein>
    <submittedName>
        <fullName evidence="1">Uncharacterized protein</fullName>
    </submittedName>
</protein>
<accession>A0A8C3YK92</accession>
<reference evidence="1" key="1">
    <citation type="submission" date="2025-08" db="UniProtKB">
        <authorList>
            <consortium name="Ensembl"/>
        </authorList>
    </citation>
    <scope>IDENTIFICATION</scope>
</reference>
<evidence type="ECO:0000313" key="1">
    <source>
        <dbReference type="Ensembl" id="ENSCWAP00000018292.1"/>
    </source>
</evidence>
<reference evidence="1" key="2">
    <citation type="submission" date="2025-09" db="UniProtKB">
        <authorList>
            <consortium name="Ensembl"/>
        </authorList>
    </citation>
    <scope>IDENTIFICATION</scope>
</reference>
<keyword evidence="2" id="KW-1185">Reference proteome</keyword>
<proteinExistence type="predicted"/>